<gene>
    <name evidence="1" type="primary">74</name>
    <name evidence="1" type="ORF">COURTHOUSE_74</name>
</gene>
<proteinExistence type="predicted"/>
<dbReference type="GeneID" id="18559346"/>
<evidence type="ECO:0000313" key="2">
    <source>
        <dbReference type="Proteomes" id="UP000005860"/>
    </source>
</evidence>
<accession>G8I5D1</accession>
<keyword evidence="2" id="KW-1185">Reference proteome</keyword>
<dbReference type="EMBL" id="JN698997">
    <property type="protein sequence ID" value="AER47925.1"/>
    <property type="molecule type" value="Genomic_DNA"/>
</dbReference>
<name>G8I5D1_9CAUD</name>
<dbReference type="Proteomes" id="UP000005860">
    <property type="component" value="Segment"/>
</dbReference>
<dbReference type="KEGG" id="vg:18559346"/>
<evidence type="ECO:0000313" key="1">
    <source>
        <dbReference type="EMBL" id="AER47925.1"/>
    </source>
</evidence>
<reference evidence="1 2" key="1">
    <citation type="journal article" date="2012" name="J. Virol.">
        <title>Complete Genome Sequences of 138 Mycobacteriophages.</title>
        <authorList>
            <consortium name="the Science Education Alliance Phage Hunters Advancing Genomics and Evolutionary Science Program"/>
            <consortium name="the KwaZulu-Natal Research Institute for Tuberculosis and HIV Mycobacterial Genetics Course Students"/>
            <consortium name="the Phage Hunters Integrating Research and Education Program"/>
            <person name="Hatfull G.F."/>
        </authorList>
    </citation>
    <scope>NUCLEOTIDE SEQUENCE [LARGE SCALE GENOMIC DNA]</scope>
</reference>
<organism evidence="1 2">
    <name type="scientific">Mycobacterium phage Courthouse</name>
    <dbReference type="NCBI Taxonomy" id="2923000"/>
    <lineage>
        <taxon>Viruses</taxon>
        <taxon>Duplodnaviria</taxon>
        <taxon>Heunggongvirae</taxon>
        <taxon>Uroviricota</taxon>
        <taxon>Caudoviricetes</taxon>
        <taxon>Omegavirus</taxon>
        <taxon>Omegavirus courthouse</taxon>
    </lineage>
</organism>
<dbReference type="RefSeq" id="YP_009011973.1">
    <property type="nucleotide sequence ID" value="NC_023690.1"/>
</dbReference>
<protein>
    <submittedName>
        <fullName evidence="1">Uncharacterized protein</fullName>
    </submittedName>
</protein>
<sequence>MKYPSDIVGYSGRWGRVHRGHNLDHEMLRRDLEVSVGPPPLDRRLDTRAVYFRWIPRIMWCADYGGCALEGEWHSHWVDVKPSPERAMTVVYWSATGEEHP</sequence>